<feature type="transmembrane region" description="Helical" evidence="2">
    <location>
        <begin position="25"/>
        <end position="47"/>
    </location>
</feature>
<comment type="caution">
    <text evidence="3">The sequence shown here is derived from an EMBL/GenBank/DDBJ whole genome shotgun (WGS) entry which is preliminary data.</text>
</comment>
<evidence type="ECO:0000256" key="1">
    <source>
        <dbReference type="SAM" id="MobiDB-lite"/>
    </source>
</evidence>
<sequence>MAAVTTVHQRTEASPPARPAPRWTAWAPALTLAAAVVALLLALGTAPLDVAKYAAYLALGVVLPGTLIYRALRPSPHSLLEDLAYGAVVGLLGETLALVVLRDLVWLWPAAVGAAFLAVPGLRRHWRAPDYPNRPSVTWSWVVAGIAAAFLAYLTAAFLAVNPPVPVSGPQQYMIDQLNLLALAGDLKHHFPLTVPEQGDRPLPYHWFAYGHLAAGSLATGIDLPVLWFRLDLPALAVLAVVLLAVTGWRVARRAWAGPVAAALMFAVGEAVMPRQAPAFFGTITAYYTWSSRSLLYAAALTMPLIGTAVAVLRRERGWWLLVGLFAAGTTGAKSTVLPLAGAGVALVVGVHLLRKRPQWTPWLLGGAFAAIEILAVTVLYGFESQGLSWGPFTIMLDFVGSQYTGTTLGDVPLIAWGLGAYAIAMGARLAGILVPRRSLDDAELFLLGALLAGVLGSLTVWHVSWSQHFFIIAGWPFGTILSASGLVLLAERVPSPASRRLATAVALAAAGVLGAFAVVATVAQWPRWGVPVPTYVFGAATLVVAAAVGVGLRRRGAGAYAALAVVLFAGVARLPHDAATNANLGEAYHVRVGPAQAAGARWLRDHSSPDEYVATNVHRVGSGEQARQSLAYWISAYSERRVLLGSWGYSPESTRMQSERHRLGPSTVYWDPARLAANDAAIYSPSPERLAWLWDRKVRWILVDRAQGTESPRLADLADRVWERETVVIYRLRPG</sequence>
<keyword evidence="2" id="KW-1133">Transmembrane helix</keyword>
<organism evidence="3 4">
    <name type="scientific">Dactylosporangium sucinum</name>
    <dbReference type="NCBI Taxonomy" id="1424081"/>
    <lineage>
        <taxon>Bacteria</taxon>
        <taxon>Bacillati</taxon>
        <taxon>Actinomycetota</taxon>
        <taxon>Actinomycetes</taxon>
        <taxon>Micromonosporales</taxon>
        <taxon>Micromonosporaceae</taxon>
        <taxon>Dactylosporangium</taxon>
    </lineage>
</organism>
<feature type="transmembrane region" description="Helical" evidence="2">
    <location>
        <begin position="536"/>
        <end position="553"/>
    </location>
</feature>
<keyword evidence="2" id="KW-0812">Transmembrane</keyword>
<feature type="transmembrane region" description="Helical" evidence="2">
    <location>
        <begin position="363"/>
        <end position="383"/>
    </location>
</feature>
<feature type="transmembrane region" description="Helical" evidence="2">
    <location>
        <begin position="138"/>
        <end position="161"/>
    </location>
</feature>
<reference evidence="3" key="2">
    <citation type="submission" date="2020-09" db="EMBL/GenBank/DDBJ databases">
        <authorList>
            <person name="Sun Q."/>
            <person name="Ohkuma M."/>
        </authorList>
    </citation>
    <scope>NUCLEOTIDE SEQUENCE</scope>
    <source>
        <strain evidence="3">JCM 19831</strain>
    </source>
</reference>
<gene>
    <name evidence="3" type="ORF">GCM10007977_067770</name>
</gene>
<evidence type="ECO:0000313" key="3">
    <source>
        <dbReference type="EMBL" id="GGM56464.1"/>
    </source>
</evidence>
<feature type="region of interest" description="Disordered" evidence="1">
    <location>
        <begin position="1"/>
        <end position="20"/>
    </location>
</feature>
<keyword evidence="4" id="KW-1185">Reference proteome</keyword>
<feature type="transmembrane region" description="Helical" evidence="2">
    <location>
        <begin position="502"/>
        <end position="524"/>
    </location>
</feature>
<feature type="transmembrane region" description="Helical" evidence="2">
    <location>
        <begin position="445"/>
        <end position="464"/>
    </location>
</feature>
<keyword evidence="2" id="KW-0472">Membrane</keyword>
<feature type="transmembrane region" description="Helical" evidence="2">
    <location>
        <begin position="319"/>
        <end position="351"/>
    </location>
</feature>
<evidence type="ECO:0000313" key="4">
    <source>
        <dbReference type="Proteomes" id="UP000642070"/>
    </source>
</evidence>
<dbReference type="EMBL" id="BMPI01000039">
    <property type="protein sequence ID" value="GGM56464.1"/>
    <property type="molecule type" value="Genomic_DNA"/>
</dbReference>
<feature type="transmembrane region" description="Helical" evidence="2">
    <location>
        <begin position="53"/>
        <end position="71"/>
    </location>
</feature>
<feature type="transmembrane region" description="Helical" evidence="2">
    <location>
        <begin position="470"/>
        <end position="490"/>
    </location>
</feature>
<feature type="transmembrane region" description="Helical" evidence="2">
    <location>
        <begin position="107"/>
        <end position="126"/>
    </location>
</feature>
<dbReference type="RefSeq" id="WP_190254080.1">
    <property type="nucleotide sequence ID" value="NZ_BMPI01000039.1"/>
</dbReference>
<feature type="transmembrane region" description="Helical" evidence="2">
    <location>
        <begin position="294"/>
        <end position="313"/>
    </location>
</feature>
<accession>A0A917U3V0</accession>
<name>A0A917U3V0_9ACTN</name>
<feature type="transmembrane region" description="Helical" evidence="2">
    <location>
        <begin position="233"/>
        <end position="249"/>
    </location>
</feature>
<dbReference type="AlphaFoldDB" id="A0A917U3V0"/>
<proteinExistence type="predicted"/>
<reference evidence="3" key="1">
    <citation type="journal article" date="2014" name="Int. J. Syst. Evol. Microbiol.">
        <title>Complete genome sequence of Corynebacterium casei LMG S-19264T (=DSM 44701T), isolated from a smear-ripened cheese.</title>
        <authorList>
            <consortium name="US DOE Joint Genome Institute (JGI-PGF)"/>
            <person name="Walter F."/>
            <person name="Albersmeier A."/>
            <person name="Kalinowski J."/>
            <person name="Ruckert C."/>
        </authorList>
    </citation>
    <scope>NUCLEOTIDE SEQUENCE</scope>
    <source>
        <strain evidence="3">JCM 19831</strain>
    </source>
</reference>
<evidence type="ECO:0000256" key="2">
    <source>
        <dbReference type="SAM" id="Phobius"/>
    </source>
</evidence>
<dbReference type="Proteomes" id="UP000642070">
    <property type="component" value="Unassembled WGS sequence"/>
</dbReference>
<feature type="transmembrane region" description="Helical" evidence="2">
    <location>
        <begin position="255"/>
        <end position="273"/>
    </location>
</feature>
<feature type="transmembrane region" description="Helical" evidence="2">
    <location>
        <begin position="414"/>
        <end position="433"/>
    </location>
</feature>
<protein>
    <submittedName>
        <fullName evidence="3">Uncharacterized protein</fullName>
    </submittedName>
</protein>